<gene>
    <name evidence="4" type="ORF">CKG00_01320</name>
</gene>
<sequence length="257" mass="28556">MSLQNYCATERQFWRNIAQTVVTISDRAECYLTPLPVPVFNYIYLQAGADKDEFTQAQQPFAAHHKSHCLVAEKSAAKALHPQIQAAGYEADGETSAMHLNIDEWQPSSVLPAGCEIREVNDQLVLWAEPLEAAFPAGDDDGEESVDFSIVSDYISYHQRAMANGTELHHAVLLCEGKPVSCITLSLSESGARIDDLGTVPVHQGNGYATLLLDYVLTLCRKRGVRDCYLEASSEGLRLYQKLGFRTLFDYLFYVKG</sequence>
<organism evidence="4 5">
    <name type="scientific">Morganella morganii</name>
    <name type="common">Proteus morganii</name>
    <dbReference type="NCBI Taxonomy" id="582"/>
    <lineage>
        <taxon>Bacteria</taxon>
        <taxon>Pseudomonadati</taxon>
        <taxon>Pseudomonadota</taxon>
        <taxon>Gammaproteobacteria</taxon>
        <taxon>Enterobacterales</taxon>
        <taxon>Morganellaceae</taxon>
        <taxon>Morganella</taxon>
    </lineage>
</organism>
<keyword evidence="1 4" id="KW-0808">Transferase</keyword>
<feature type="domain" description="N-acetyltransferase" evidence="3">
    <location>
        <begin position="115"/>
        <end position="257"/>
    </location>
</feature>
<dbReference type="PANTHER" id="PTHR43420">
    <property type="entry name" value="ACETYLTRANSFERASE"/>
    <property type="match status" value="1"/>
</dbReference>
<dbReference type="EMBL" id="NRQY01000001">
    <property type="protein sequence ID" value="RUT65196.1"/>
    <property type="molecule type" value="Genomic_DNA"/>
</dbReference>
<name>A0A433ZSW6_MORMO</name>
<dbReference type="CDD" id="cd04301">
    <property type="entry name" value="NAT_SF"/>
    <property type="match status" value="1"/>
</dbReference>
<dbReference type="AlphaFoldDB" id="A0A433ZSW6"/>
<dbReference type="PROSITE" id="PS51186">
    <property type="entry name" value="GNAT"/>
    <property type="match status" value="1"/>
</dbReference>
<proteinExistence type="predicted"/>
<protein>
    <submittedName>
        <fullName evidence="4">GNAT family N-acetyltransferase</fullName>
    </submittedName>
</protein>
<dbReference type="Pfam" id="PF00583">
    <property type="entry name" value="Acetyltransf_1"/>
    <property type="match status" value="1"/>
</dbReference>
<dbReference type="GO" id="GO:0016747">
    <property type="term" value="F:acyltransferase activity, transferring groups other than amino-acyl groups"/>
    <property type="evidence" value="ECO:0007669"/>
    <property type="project" value="InterPro"/>
</dbReference>
<dbReference type="InterPro" id="IPR000182">
    <property type="entry name" value="GNAT_dom"/>
</dbReference>
<evidence type="ECO:0000259" key="3">
    <source>
        <dbReference type="PROSITE" id="PS51186"/>
    </source>
</evidence>
<evidence type="ECO:0000313" key="5">
    <source>
        <dbReference type="Proteomes" id="UP000286908"/>
    </source>
</evidence>
<dbReference type="OrthoDB" id="5637934at2"/>
<accession>A0A433ZSW6</accession>
<dbReference type="PANTHER" id="PTHR43420:SF47">
    <property type="entry name" value="N-ACETYLTRANSFERASE DOMAIN-CONTAINING PROTEIN"/>
    <property type="match status" value="1"/>
</dbReference>
<keyword evidence="2" id="KW-0012">Acyltransferase</keyword>
<dbReference type="Gene3D" id="3.40.630.30">
    <property type="match status" value="1"/>
</dbReference>
<dbReference type="SUPFAM" id="SSF55729">
    <property type="entry name" value="Acyl-CoA N-acyltransferases (Nat)"/>
    <property type="match status" value="1"/>
</dbReference>
<dbReference type="Proteomes" id="UP000286908">
    <property type="component" value="Unassembled WGS sequence"/>
</dbReference>
<evidence type="ECO:0000256" key="1">
    <source>
        <dbReference type="ARBA" id="ARBA00022679"/>
    </source>
</evidence>
<reference evidence="4 5" key="1">
    <citation type="submission" date="2017-08" db="EMBL/GenBank/DDBJ databases">
        <title>Draft genome sequence of pheromone producing symbiont Morganella morganii, of the female New Zealand grass grub Costelytra giveni.</title>
        <authorList>
            <person name="Laugraud A."/>
            <person name="Young S.D."/>
            <person name="Hurst M.H."/>
        </authorList>
    </citation>
    <scope>NUCLEOTIDE SEQUENCE [LARGE SCALE GENOMIC DNA]</scope>
    <source>
        <strain evidence="4 5">MMsCG</strain>
    </source>
</reference>
<evidence type="ECO:0000256" key="2">
    <source>
        <dbReference type="ARBA" id="ARBA00023315"/>
    </source>
</evidence>
<evidence type="ECO:0000313" key="4">
    <source>
        <dbReference type="EMBL" id="RUT65196.1"/>
    </source>
</evidence>
<dbReference type="InterPro" id="IPR050680">
    <property type="entry name" value="YpeA/RimI_acetyltransf"/>
</dbReference>
<dbReference type="InterPro" id="IPR016181">
    <property type="entry name" value="Acyl_CoA_acyltransferase"/>
</dbReference>
<comment type="caution">
    <text evidence="4">The sequence shown here is derived from an EMBL/GenBank/DDBJ whole genome shotgun (WGS) entry which is preliminary data.</text>
</comment>